<comment type="caution">
    <text evidence="2">The sequence shown here is derived from an EMBL/GenBank/DDBJ whole genome shotgun (WGS) entry which is preliminary data.</text>
</comment>
<sequence>MAYSLGGHYANERRRTVSPEKAHDSGFEAAVALTRCVAQGRHGASACLCASGQKHTGENDENFHLSPSSYQCLLGRLRSEPFLGLNPCLDPGLAESNS</sequence>
<organism evidence="2 3">
    <name type="scientific">Colletotrichum liriopes</name>
    <dbReference type="NCBI Taxonomy" id="708192"/>
    <lineage>
        <taxon>Eukaryota</taxon>
        <taxon>Fungi</taxon>
        <taxon>Dikarya</taxon>
        <taxon>Ascomycota</taxon>
        <taxon>Pezizomycotina</taxon>
        <taxon>Sordariomycetes</taxon>
        <taxon>Hypocreomycetidae</taxon>
        <taxon>Glomerellales</taxon>
        <taxon>Glomerellaceae</taxon>
        <taxon>Colletotrichum</taxon>
        <taxon>Colletotrichum spaethianum species complex</taxon>
    </lineage>
</organism>
<evidence type="ECO:0000256" key="1">
    <source>
        <dbReference type="SAM" id="MobiDB-lite"/>
    </source>
</evidence>
<reference evidence="2 3" key="1">
    <citation type="submission" date="2021-07" db="EMBL/GenBank/DDBJ databases">
        <title>Genome data of Colletotrichum spaethianum.</title>
        <authorList>
            <person name="Utami Y.D."/>
            <person name="Hiruma K."/>
        </authorList>
    </citation>
    <scope>NUCLEOTIDE SEQUENCE [LARGE SCALE GENOMIC DNA]</scope>
    <source>
        <strain evidence="2 3">MAFF 242679</strain>
    </source>
</reference>
<dbReference type="Proteomes" id="UP001055172">
    <property type="component" value="Unassembled WGS sequence"/>
</dbReference>
<feature type="compositionally biased region" description="Basic and acidic residues" evidence="1">
    <location>
        <begin position="10"/>
        <end position="24"/>
    </location>
</feature>
<protein>
    <submittedName>
        <fullName evidence="2">Uncharacterized protein</fullName>
    </submittedName>
</protein>
<dbReference type="EMBL" id="BPPX01000053">
    <property type="protein sequence ID" value="GJC90438.1"/>
    <property type="molecule type" value="Genomic_DNA"/>
</dbReference>
<evidence type="ECO:0000313" key="3">
    <source>
        <dbReference type="Proteomes" id="UP001055172"/>
    </source>
</evidence>
<keyword evidence="3" id="KW-1185">Reference proteome</keyword>
<name>A0AA37GZX3_9PEZI</name>
<proteinExistence type="predicted"/>
<accession>A0AA37GZX3</accession>
<gene>
    <name evidence="2" type="ORF">ColLi_13276</name>
</gene>
<feature type="region of interest" description="Disordered" evidence="1">
    <location>
        <begin position="1"/>
        <end position="24"/>
    </location>
</feature>
<dbReference type="AlphaFoldDB" id="A0AA37GZX3"/>
<evidence type="ECO:0000313" key="2">
    <source>
        <dbReference type="EMBL" id="GJC90438.1"/>
    </source>
</evidence>